<protein>
    <recommendedName>
        <fullName evidence="3">DDT domain-containing protein</fullName>
    </recommendedName>
</protein>
<keyword evidence="5" id="KW-1185">Reference proteome</keyword>
<name>A0A0B2UIY2_9MICR</name>
<dbReference type="Proteomes" id="UP000031056">
    <property type="component" value="Unassembled WGS sequence"/>
</dbReference>
<dbReference type="HOGENOM" id="CLU_924684_0_0_1"/>
<comment type="subcellular location">
    <subcellularLocation>
        <location evidence="1">Nucleus</location>
    </subcellularLocation>
</comment>
<evidence type="ECO:0000256" key="2">
    <source>
        <dbReference type="ARBA" id="ARBA00023242"/>
    </source>
</evidence>
<dbReference type="InParanoid" id="A0A0B2UIY2"/>
<feature type="non-terminal residue" evidence="4">
    <location>
        <position position="1"/>
    </location>
</feature>
<proteinExistence type="predicted"/>
<evidence type="ECO:0000313" key="5">
    <source>
        <dbReference type="Proteomes" id="UP000031056"/>
    </source>
</evidence>
<evidence type="ECO:0000256" key="1">
    <source>
        <dbReference type="ARBA" id="ARBA00004123"/>
    </source>
</evidence>
<sequence>LKVFCFIANFKEILGIKGVLLDELVKMFKDQSYSSESMSSMHMKMLEMIQEDARDCMVEDFVECIRPSAMLIQEAVKESKTDRSDLSIDIVAKWNDNMSIEDIVKSECDWKQKIAMFVEFLSSHLKMDLKEIGMRVFGSDVYGMKDYNCTMVDRLVFFEFLMNMLCVTNAFRNMISERMKALKMLNKQRKKSQVMMKKAKKTVNAEDVCILKDQSVEQHNEDVQCSLNTLDTQPNVFIKADLGNLDGIRFFMADGTIYAQNGQDYYSVSRDRLTMMNKSYRVRSKDEKNTIANILNNSKVL</sequence>
<accession>A0A0B2UIY2</accession>
<dbReference type="PROSITE" id="PS50827">
    <property type="entry name" value="DDT"/>
    <property type="match status" value="1"/>
</dbReference>
<gene>
    <name evidence="4" type="ORF">M896_100010</name>
</gene>
<dbReference type="RefSeq" id="XP_014563059.1">
    <property type="nucleotide sequence ID" value="XM_014707573.1"/>
</dbReference>
<dbReference type="AlphaFoldDB" id="A0A0B2UIY2"/>
<keyword evidence="2" id="KW-0539">Nucleus</keyword>
<evidence type="ECO:0000313" key="4">
    <source>
        <dbReference type="EMBL" id="KHN69017.1"/>
    </source>
</evidence>
<dbReference type="EMBL" id="JOKQ01000010">
    <property type="protein sequence ID" value="KHN69017.1"/>
    <property type="molecule type" value="Genomic_DNA"/>
</dbReference>
<dbReference type="GO" id="GO:0005634">
    <property type="term" value="C:nucleus"/>
    <property type="evidence" value="ECO:0007669"/>
    <property type="project" value="UniProtKB-SubCell"/>
</dbReference>
<dbReference type="VEuPathDB" id="MicrosporidiaDB:M896_100010"/>
<organism evidence="4 5">
    <name type="scientific">Ordospora colligata OC4</name>
    <dbReference type="NCBI Taxonomy" id="1354746"/>
    <lineage>
        <taxon>Eukaryota</taxon>
        <taxon>Fungi</taxon>
        <taxon>Fungi incertae sedis</taxon>
        <taxon>Microsporidia</taxon>
        <taxon>Ordosporidae</taxon>
        <taxon>Ordospora</taxon>
    </lineage>
</organism>
<comment type="caution">
    <text evidence="4">The sequence shown here is derived from an EMBL/GenBank/DDBJ whole genome shotgun (WGS) entry which is preliminary data.</text>
</comment>
<dbReference type="InterPro" id="IPR018501">
    <property type="entry name" value="DDT_dom"/>
</dbReference>
<feature type="domain" description="DDT" evidence="3">
    <location>
        <begin position="1"/>
        <end position="55"/>
    </location>
</feature>
<dbReference type="GeneID" id="26262411"/>
<reference evidence="4 5" key="1">
    <citation type="journal article" date="2014" name="MBio">
        <title>The Ordospora colligata genome; evolution of extreme reduction in microsporidia and host-to-parasite horizontal gene transfer.</title>
        <authorList>
            <person name="Pombert J.-F."/>
            <person name="Haag K.L."/>
            <person name="Beidas S."/>
            <person name="Ebert D."/>
            <person name="Keeling P.J."/>
        </authorList>
    </citation>
    <scope>NUCLEOTIDE SEQUENCE [LARGE SCALE GENOMIC DNA]</scope>
    <source>
        <strain evidence="4 5">OC4</strain>
    </source>
</reference>
<evidence type="ECO:0000259" key="3">
    <source>
        <dbReference type="PROSITE" id="PS50827"/>
    </source>
</evidence>